<dbReference type="InterPro" id="IPR019734">
    <property type="entry name" value="TPR_rpt"/>
</dbReference>
<dbReference type="AlphaFoldDB" id="A0AAE5BU22"/>
<evidence type="ECO:0000313" key="3">
    <source>
        <dbReference type="EMBL" id="NBZ87291.1"/>
    </source>
</evidence>
<keyword evidence="1" id="KW-0732">Signal</keyword>
<dbReference type="GO" id="GO:0043093">
    <property type="term" value="P:FtsZ-dependent cytokinesis"/>
    <property type="evidence" value="ECO:0007669"/>
    <property type="project" value="UniProtKB-UniRule"/>
</dbReference>
<keyword evidence="4" id="KW-1185">Reference proteome</keyword>
<dbReference type="RefSeq" id="WP_227754280.1">
    <property type="nucleotide sequence ID" value="NZ_JAABNR010000005.1"/>
</dbReference>
<evidence type="ECO:0000256" key="2">
    <source>
        <dbReference type="SAM" id="MobiDB-lite"/>
    </source>
</evidence>
<organism evidence="3 4">
    <name type="scientific">Stagnihabitans tardus</name>
    <dbReference type="NCBI Taxonomy" id="2699202"/>
    <lineage>
        <taxon>Bacteria</taxon>
        <taxon>Pseudomonadati</taxon>
        <taxon>Pseudomonadota</taxon>
        <taxon>Alphaproteobacteria</taxon>
        <taxon>Rhodobacterales</taxon>
        <taxon>Paracoccaceae</taxon>
        <taxon>Stagnihabitans</taxon>
    </lineage>
</organism>
<dbReference type="Gene3D" id="1.25.40.10">
    <property type="entry name" value="Tetratricopeptide repeat domain"/>
    <property type="match status" value="1"/>
</dbReference>
<feature type="coiled-coil region" evidence="1">
    <location>
        <begin position="25"/>
        <end position="85"/>
    </location>
</feature>
<dbReference type="Pfam" id="PF13174">
    <property type="entry name" value="TPR_6"/>
    <property type="match status" value="1"/>
</dbReference>
<dbReference type="Proteomes" id="UP001193501">
    <property type="component" value="Unassembled WGS sequence"/>
</dbReference>
<comment type="similarity">
    <text evidence="1">Belongs to the CpoB family.</text>
</comment>
<keyword evidence="1" id="KW-0132">Cell division</keyword>
<accession>A0AAE5BU22</accession>
<dbReference type="GO" id="GO:0030288">
    <property type="term" value="C:outer membrane-bounded periplasmic space"/>
    <property type="evidence" value="ECO:0007669"/>
    <property type="project" value="UniProtKB-UniRule"/>
</dbReference>
<sequence precursor="true">MKRLLLAVSLLAAGPVLAQDKAQTLADVKAELAVLAAQLVSLKQEVVASGAATNGTAGADPLSRMDAIEAALRSLTARTESVEQKVNAVVSDGTNRIGDIEFRLCELTEGCDPGALPPTPDLGGMAGGATAPLAETPTTPAPTTSGDQPELALNEQADFDRAKGVLDSGDFQGAADLFKAYAQSFPGGPLVPQADLYRGDALTQTGDTANAARAYLDAFSAKQDGPLAGQALLKLGTALGKLGQGPEACVTLAEVGKRFPGSADATAATAAMQAQGCQ</sequence>
<dbReference type="SUPFAM" id="SSF48452">
    <property type="entry name" value="TPR-like"/>
    <property type="match status" value="1"/>
</dbReference>
<comment type="function">
    <text evidence="1">Mediates coordination of peptidoglycan synthesis and outer membrane constriction during cell division.</text>
</comment>
<dbReference type="HAMAP" id="MF_02066">
    <property type="entry name" value="CpoB"/>
    <property type="match status" value="1"/>
</dbReference>
<dbReference type="InterPro" id="IPR014162">
    <property type="entry name" value="CpoB_C"/>
</dbReference>
<feature type="region of interest" description="Disordered" evidence="2">
    <location>
        <begin position="115"/>
        <end position="148"/>
    </location>
</feature>
<feature type="chain" id="PRO_5041757371" description="Cell division coordinator CpoB" evidence="1">
    <location>
        <begin position="19"/>
        <end position="278"/>
    </location>
</feature>
<feature type="compositionally biased region" description="Low complexity" evidence="2">
    <location>
        <begin position="129"/>
        <end position="144"/>
    </location>
</feature>
<dbReference type="InterPro" id="IPR011990">
    <property type="entry name" value="TPR-like_helical_dom_sf"/>
</dbReference>
<proteinExistence type="inferred from homology"/>
<reference evidence="3" key="1">
    <citation type="submission" date="2020-01" db="EMBL/GenBank/DDBJ databases">
        <authorList>
            <person name="Chen W.-M."/>
        </authorList>
    </citation>
    <scope>NUCLEOTIDE SEQUENCE</scope>
    <source>
        <strain evidence="3">CYK-10</strain>
    </source>
</reference>
<name>A0AAE5BU22_9RHOB</name>
<gene>
    <name evidence="3" type="primary">ybgF</name>
    <name evidence="1" type="synonym">cpoB</name>
    <name evidence="3" type="ORF">GV832_06820</name>
</gene>
<evidence type="ECO:0000313" key="4">
    <source>
        <dbReference type="Proteomes" id="UP001193501"/>
    </source>
</evidence>
<comment type="caution">
    <text evidence="3">The sequence shown here is derived from an EMBL/GenBank/DDBJ whole genome shotgun (WGS) entry which is preliminary data.</text>
</comment>
<keyword evidence="1" id="KW-0131">Cell cycle</keyword>
<keyword evidence="1" id="KW-0175">Coiled coil</keyword>
<dbReference type="NCBIfam" id="TIGR02795">
    <property type="entry name" value="tol_pal_ybgF"/>
    <property type="match status" value="1"/>
</dbReference>
<dbReference type="InterPro" id="IPR034706">
    <property type="entry name" value="CpoB"/>
</dbReference>
<protein>
    <recommendedName>
        <fullName evidence="1">Cell division coordinator CpoB</fullName>
    </recommendedName>
</protein>
<keyword evidence="1" id="KW-0574">Periplasm</keyword>
<comment type="subcellular location">
    <subcellularLocation>
        <location evidence="1">Periplasm</location>
    </subcellularLocation>
</comment>
<evidence type="ECO:0000256" key="1">
    <source>
        <dbReference type="HAMAP-Rule" id="MF_02066"/>
    </source>
</evidence>
<dbReference type="EMBL" id="JAABNR010000005">
    <property type="protein sequence ID" value="NBZ87291.1"/>
    <property type="molecule type" value="Genomic_DNA"/>
</dbReference>
<feature type="signal peptide" evidence="1">
    <location>
        <begin position="1"/>
        <end position="18"/>
    </location>
</feature>